<dbReference type="EC" id="2.3.2.27" evidence="2"/>
<dbReference type="AlphaFoldDB" id="A0A3B6SLC6"/>
<feature type="transmembrane region" description="Helical" evidence="9">
    <location>
        <begin position="27"/>
        <end position="45"/>
    </location>
</feature>
<dbReference type="SMR" id="A0A3B6SLC6"/>
<evidence type="ECO:0000256" key="4">
    <source>
        <dbReference type="ARBA" id="ARBA00022771"/>
    </source>
</evidence>
<reference evidence="11" key="1">
    <citation type="submission" date="2018-08" db="EMBL/GenBank/DDBJ databases">
        <authorList>
            <person name="Rossello M."/>
        </authorList>
    </citation>
    <scope>NUCLEOTIDE SEQUENCE [LARGE SCALE GENOMIC DNA]</scope>
    <source>
        <strain evidence="11">cv. Chinese Spring</strain>
    </source>
</reference>
<keyword evidence="3" id="KW-0479">Metal-binding</keyword>
<dbReference type="InterPro" id="IPR013083">
    <property type="entry name" value="Znf_RING/FYVE/PHD"/>
</dbReference>
<dbReference type="GO" id="GO:0061630">
    <property type="term" value="F:ubiquitin protein ligase activity"/>
    <property type="evidence" value="ECO:0007669"/>
    <property type="project" value="UniProtKB-EC"/>
</dbReference>
<dbReference type="Gramene" id="TraesCS7B03G0658200.1">
    <property type="protein sequence ID" value="TraesCS7B03G0658200.1.CDS1"/>
    <property type="gene ID" value="TraesCS7B03G0658200"/>
</dbReference>
<dbReference type="InterPro" id="IPR001841">
    <property type="entry name" value="Znf_RING"/>
</dbReference>
<dbReference type="Gramene" id="TraesWEE_scaffold_011540_01G000100.1">
    <property type="protein sequence ID" value="TraesWEE_scaffold_011540_01G000100.1"/>
    <property type="gene ID" value="TraesWEE_scaffold_011540_01G000100"/>
</dbReference>
<keyword evidence="12" id="KW-1185">Reference proteome</keyword>
<dbReference type="RefSeq" id="XP_044433257.1">
    <property type="nucleotide sequence ID" value="XM_044577322.1"/>
</dbReference>
<dbReference type="GeneID" id="123159484"/>
<dbReference type="Proteomes" id="UP000019116">
    <property type="component" value="Chromosome 7B"/>
</dbReference>
<evidence type="ECO:0000256" key="6">
    <source>
        <dbReference type="ARBA" id="ARBA00024209"/>
    </source>
</evidence>
<dbReference type="GO" id="GO:0008270">
    <property type="term" value="F:zinc ion binding"/>
    <property type="evidence" value="ECO:0007669"/>
    <property type="project" value="UniProtKB-KW"/>
</dbReference>
<dbReference type="KEGG" id="taes:123159484"/>
<feature type="region of interest" description="Disordered" evidence="8">
    <location>
        <begin position="91"/>
        <end position="116"/>
    </location>
</feature>
<dbReference type="CDD" id="cd16461">
    <property type="entry name" value="RING-H2_EL5-like"/>
    <property type="match status" value="1"/>
</dbReference>
<dbReference type="Gramene" id="TraesSYM7B03G04208190.1">
    <property type="protein sequence ID" value="TraesSYM7B03G04208190.1.CDS1"/>
    <property type="gene ID" value="TraesSYM7B03G04208190"/>
</dbReference>
<dbReference type="Gramene" id="TraesPARA_EIv1.0_2430940.1">
    <property type="protein sequence ID" value="TraesPARA_EIv1.0_2430940.1.CDS1"/>
    <property type="gene ID" value="TraesPARA_EIv1.0_2430940"/>
</dbReference>
<dbReference type="Gramene" id="TraesMAC7B03G04155080.1">
    <property type="protein sequence ID" value="TraesMAC7B03G04155080.1.CDS1"/>
    <property type="gene ID" value="TraesMAC7B03G04155080"/>
</dbReference>
<dbReference type="Gramene" id="TraesARI7B03G04131880.1">
    <property type="protein sequence ID" value="TraesARI7B03G04131880.1.CDS1"/>
    <property type="gene ID" value="TraesARI7B03G04131880"/>
</dbReference>
<feature type="region of interest" description="Disordered" evidence="8">
    <location>
        <begin position="172"/>
        <end position="191"/>
    </location>
</feature>
<protein>
    <recommendedName>
        <fullName evidence="2">RING-type E3 ubiquitin transferase</fullName>
        <ecNumber evidence="2">2.3.2.27</ecNumber>
    </recommendedName>
</protein>
<dbReference type="Gramene" id="TraesCAD_scaffold_022604_01G000200.1">
    <property type="protein sequence ID" value="TraesCAD_scaffold_022604_01G000200.1"/>
    <property type="gene ID" value="TraesCAD_scaffold_022604_01G000200"/>
</dbReference>
<keyword evidence="9" id="KW-1133">Transmembrane helix</keyword>
<dbReference type="Gene3D" id="3.30.40.10">
    <property type="entry name" value="Zinc/RING finger domain, C3HC4 (zinc finger)"/>
    <property type="match status" value="1"/>
</dbReference>
<evidence type="ECO:0000256" key="8">
    <source>
        <dbReference type="SAM" id="MobiDB-lite"/>
    </source>
</evidence>
<dbReference type="OMA" id="CAHSSCP"/>
<dbReference type="Gramene" id="TraesLDM7B03G04163440.1">
    <property type="protein sequence ID" value="TraesLDM7B03G04163440.1.CDS1"/>
    <property type="gene ID" value="TraesLDM7B03G04163440"/>
</dbReference>
<keyword evidence="4 7" id="KW-0863">Zinc-finger</keyword>
<keyword evidence="9" id="KW-0812">Transmembrane</keyword>
<evidence type="ECO:0000259" key="10">
    <source>
        <dbReference type="PROSITE" id="PS50089"/>
    </source>
</evidence>
<dbReference type="Pfam" id="PF13639">
    <property type="entry name" value="zf-RING_2"/>
    <property type="match status" value="1"/>
</dbReference>
<dbReference type="PANTHER" id="PTHR14155:SF525">
    <property type="entry name" value="RING-TYPE DOMAIN-CONTAINING PROTEIN"/>
    <property type="match status" value="1"/>
</dbReference>
<comment type="catalytic activity">
    <reaction evidence="1">
        <text>S-ubiquitinyl-[E2 ubiquitin-conjugating enzyme]-L-cysteine + [acceptor protein]-L-lysine = [E2 ubiquitin-conjugating enzyme]-L-cysteine + N(6)-ubiquitinyl-[acceptor protein]-L-lysine.</text>
        <dbReference type="EC" id="2.3.2.27"/>
    </reaction>
</comment>
<evidence type="ECO:0000256" key="2">
    <source>
        <dbReference type="ARBA" id="ARBA00012483"/>
    </source>
</evidence>
<name>A0A3B6SLC6_WHEAT</name>
<dbReference type="PANTHER" id="PTHR14155">
    <property type="entry name" value="RING FINGER DOMAIN-CONTAINING"/>
    <property type="match status" value="1"/>
</dbReference>
<gene>
    <name evidence="11" type="primary">LOC123159484</name>
</gene>
<dbReference type="OrthoDB" id="8062037at2759"/>
<dbReference type="STRING" id="4565.A0A3B6SLC6"/>
<dbReference type="Gramene" id="TraesKAR7B01G0287490.1">
    <property type="protein sequence ID" value="cds.TraesKAR7B01G0287490.1"/>
    <property type="gene ID" value="TraesKAR7B01G0287490"/>
</dbReference>
<dbReference type="Gramene" id="TraesJUL7B03G04199020.1">
    <property type="protein sequence ID" value="TraesJUL7B03G04199020.1.CDS1"/>
    <property type="gene ID" value="TraesJUL7B03G04199020"/>
</dbReference>
<dbReference type="SMART" id="SM00184">
    <property type="entry name" value="RING"/>
    <property type="match status" value="1"/>
</dbReference>
<keyword evidence="5" id="KW-0862">Zinc</keyword>
<dbReference type="Gramene" id="TraesCLE_scaffold_004587_01G000600.1">
    <property type="protein sequence ID" value="TraesCLE_scaffold_004587_01G000600.1"/>
    <property type="gene ID" value="TraesCLE_scaffold_004587_01G000600"/>
</dbReference>
<keyword evidence="9" id="KW-0472">Membrane</keyword>
<dbReference type="Gramene" id="TraesSTA7B03G04155960.1">
    <property type="protein sequence ID" value="TraesSTA7B03G04155960.1.CDS1"/>
    <property type="gene ID" value="TraesSTA7B03G04155960"/>
</dbReference>
<dbReference type="Gramene" id="TraesNOR7B03G04206270.1">
    <property type="protein sequence ID" value="TraesNOR7B03G04206270.1.CDS1"/>
    <property type="gene ID" value="TraesNOR7B03G04206270"/>
</dbReference>
<organism evidence="11">
    <name type="scientific">Triticum aestivum</name>
    <name type="common">Wheat</name>
    <dbReference type="NCBI Taxonomy" id="4565"/>
    <lineage>
        <taxon>Eukaryota</taxon>
        <taxon>Viridiplantae</taxon>
        <taxon>Streptophyta</taxon>
        <taxon>Embryophyta</taxon>
        <taxon>Tracheophyta</taxon>
        <taxon>Spermatophyta</taxon>
        <taxon>Magnoliopsida</taxon>
        <taxon>Liliopsida</taxon>
        <taxon>Poales</taxon>
        <taxon>Poaceae</taxon>
        <taxon>BOP clade</taxon>
        <taxon>Pooideae</taxon>
        <taxon>Triticodae</taxon>
        <taxon>Triticeae</taxon>
        <taxon>Triticinae</taxon>
        <taxon>Triticum</taxon>
    </lineage>
</organism>
<evidence type="ECO:0000256" key="1">
    <source>
        <dbReference type="ARBA" id="ARBA00000900"/>
    </source>
</evidence>
<feature type="region of interest" description="Disordered" evidence="8">
    <location>
        <begin position="212"/>
        <end position="250"/>
    </location>
</feature>
<feature type="domain" description="RING-type" evidence="10">
    <location>
        <begin position="123"/>
        <end position="165"/>
    </location>
</feature>
<dbReference type="EnsemblPlants" id="TraesCS7B02G234500.1">
    <property type="protein sequence ID" value="TraesCS7B02G234500.1.cds1"/>
    <property type="gene ID" value="TraesCS7B02G234500"/>
</dbReference>
<dbReference type="SUPFAM" id="SSF57850">
    <property type="entry name" value="RING/U-box"/>
    <property type="match status" value="1"/>
</dbReference>
<evidence type="ECO:0000313" key="11">
    <source>
        <dbReference type="EnsemblPlants" id="TraesCS7B02G234500.1.cds1"/>
    </source>
</evidence>
<dbReference type="Gramene" id="TraesROB_scaffold_010826_01G000200.1">
    <property type="protein sequence ID" value="TraesROB_scaffold_010826_01G000200.1"/>
    <property type="gene ID" value="TraesROB_scaffold_010826_01G000200"/>
</dbReference>
<sequence>MSSPAASPNTFDDAAADAPGTTSSNLTLLYIIIAVLVGVVLYLAVRYGRSLLSEWRELNGTGHGPPPAFHTGLSLEDIAALPTFTYRARARPTPSPQGSWGGCTSGGGKRRSGSKGRATPVECVVCLQELEDGDVVRVLPACRHFFHGSCIDTWLRAHSSCPVCRAEPESARPGEAALSPPLPQLRRCGVSPERPTASRILADILARSPLRIGGSTSESKERIISRSPSPAPTARDYTMSRSPSRTPLTHGMVDERCSLSQSPQTLEVVVVRSKSPSPMRFGRQSTTTCVGVLERTDASMSASPSPPATYAEDGGESSSKLTH</sequence>
<dbReference type="InterPro" id="IPR053238">
    <property type="entry name" value="RING-H2_zinc_finger"/>
</dbReference>
<evidence type="ECO:0000256" key="3">
    <source>
        <dbReference type="ARBA" id="ARBA00022723"/>
    </source>
</evidence>
<dbReference type="PROSITE" id="PS50089">
    <property type="entry name" value="ZF_RING_2"/>
    <property type="match status" value="1"/>
</dbReference>
<dbReference type="FunFam" id="3.30.40.10:FF:000725">
    <property type="entry name" value="E3 ubiquitin-protein ligase ATL41"/>
    <property type="match status" value="1"/>
</dbReference>
<evidence type="ECO:0000256" key="5">
    <source>
        <dbReference type="ARBA" id="ARBA00022833"/>
    </source>
</evidence>
<evidence type="ECO:0000313" key="12">
    <source>
        <dbReference type="Proteomes" id="UP000019116"/>
    </source>
</evidence>
<feature type="region of interest" description="Disordered" evidence="8">
    <location>
        <begin position="295"/>
        <end position="323"/>
    </location>
</feature>
<evidence type="ECO:0000256" key="7">
    <source>
        <dbReference type="PROSITE-ProRule" id="PRU00175"/>
    </source>
</evidence>
<evidence type="ECO:0000256" key="9">
    <source>
        <dbReference type="SAM" id="Phobius"/>
    </source>
</evidence>
<proteinExistence type="inferred from homology"/>
<comment type="similarity">
    <text evidence="6">Belongs to the RING-type zinc finger family. ATL subfamily.</text>
</comment>
<dbReference type="Gramene" id="TraesCS7B02G234500.1">
    <property type="protein sequence ID" value="TraesCS7B02G234500.1.cds1"/>
    <property type="gene ID" value="TraesCS7B02G234500"/>
</dbReference>
<dbReference type="Gramene" id="TraesJAG7B03G04142480.1">
    <property type="protein sequence ID" value="TraesJAG7B03G04142480.1.CDS1"/>
    <property type="gene ID" value="TraesJAG7B03G04142480"/>
</dbReference>
<reference evidence="11" key="2">
    <citation type="submission" date="2018-10" db="UniProtKB">
        <authorList>
            <consortium name="EnsemblPlants"/>
        </authorList>
    </citation>
    <scope>IDENTIFICATION</scope>
</reference>
<accession>A0A3B6SLC6</accession>